<evidence type="ECO:0000259" key="7">
    <source>
        <dbReference type="PROSITE" id="PS50109"/>
    </source>
</evidence>
<dbReference type="Gene3D" id="1.10.287.130">
    <property type="match status" value="1"/>
</dbReference>
<dbReference type="SUPFAM" id="SSF47384">
    <property type="entry name" value="Homodimeric domain of signal transducing histidine kinase"/>
    <property type="match status" value="1"/>
</dbReference>
<dbReference type="PROSITE" id="PS50109">
    <property type="entry name" value="HIS_KIN"/>
    <property type="match status" value="1"/>
</dbReference>
<dbReference type="SMART" id="SM00388">
    <property type="entry name" value="HisKA"/>
    <property type="match status" value="1"/>
</dbReference>
<name>A0ABW5M1W0_9BACT</name>
<keyword evidence="6" id="KW-0175">Coiled coil</keyword>
<dbReference type="Gene3D" id="3.30.565.10">
    <property type="entry name" value="Histidine kinase-like ATPase, C-terminal domain"/>
    <property type="match status" value="1"/>
</dbReference>
<comment type="catalytic activity">
    <reaction evidence="1">
        <text>ATP + protein L-histidine = ADP + protein N-phospho-L-histidine.</text>
        <dbReference type="EC" id="2.7.13.3"/>
    </reaction>
</comment>
<evidence type="ECO:0000256" key="4">
    <source>
        <dbReference type="ARBA" id="ARBA00022679"/>
    </source>
</evidence>
<dbReference type="InterPro" id="IPR003661">
    <property type="entry name" value="HisK_dim/P_dom"/>
</dbReference>
<reference evidence="9" key="1">
    <citation type="journal article" date="2019" name="Int. J. Syst. Evol. Microbiol.">
        <title>The Global Catalogue of Microorganisms (GCM) 10K type strain sequencing project: providing services to taxonomists for standard genome sequencing and annotation.</title>
        <authorList>
            <consortium name="The Broad Institute Genomics Platform"/>
            <consortium name="The Broad Institute Genome Sequencing Center for Infectious Disease"/>
            <person name="Wu L."/>
            <person name="Ma J."/>
        </authorList>
    </citation>
    <scope>NUCLEOTIDE SEQUENCE [LARGE SCALE GENOMIC DNA]</scope>
    <source>
        <strain evidence="9">KCTC 42805</strain>
    </source>
</reference>
<protein>
    <recommendedName>
        <fullName evidence="2">histidine kinase</fullName>
        <ecNumber evidence="2">2.7.13.3</ecNumber>
    </recommendedName>
</protein>
<dbReference type="PRINTS" id="PR00344">
    <property type="entry name" value="BCTRLSENSOR"/>
</dbReference>
<keyword evidence="8" id="KW-0067">ATP-binding</keyword>
<dbReference type="InterPro" id="IPR004358">
    <property type="entry name" value="Sig_transdc_His_kin-like_C"/>
</dbReference>
<dbReference type="EMBL" id="JBHULN010000001">
    <property type="protein sequence ID" value="MFD2569602.1"/>
    <property type="molecule type" value="Genomic_DNA"/>
</dbReference>
<evidence type="ECO:0000256" key="2">
    <source>
        <dbReference type="ARBA" id="ARBA00012438"/>
    </source>
</evidence>
<evidence type="ECO:0000256" key="3">
    <source>
        <dbReference type="ARBA" id="ARBA00022553"/>
    </source>
</evidence>
<evidence type="ECO:0000256" key="1">
    <source>
        <dbReference type="ARBA" id="ARBA00000085"/>
    </source>
</evidence>
<dbReference type="GO" id="GO:0005524">
    <property type="term" value="F:ATP binding"/>
    <property type="evidence" value="ECO:0007669"/>
    <property type="project" value="UniProtKB-KW"/>
</dbReference>
<sequence>MNPMTGKSRMERSPASGMDGLPFSSLLINAIPGNHLVLLLDAPTFTIAAVSDEYLAALNLQREALVGYGVFEVFFEKGRNQVMSTQLEQSLNQVLRTKQAHLLGDQPFEWPSTRRGVMEGRICRLANKPVINPNGELAYIIHTVEDITAEVQLVEVAEANRYLQTIINWFKEPMQVLKPVIINGEIIDFCYSLTNQAYADYAHATPQQLQGKRVSKVFPGYFETVSFTNSVETFKTGQPLTFDIHYDKDGLDLYNRMSTFKFDGEVVIHFTDFTQLRQLQRQLENKIDELSRSNENLQQFAYVASHDLQEPLRKIQQFGDLLKIRNAGAPGEELIYIERMQSAAKRMSTLIKDLLDFSRISTQRDACGPVSLQTVVESVLSTLELRVEELGAQIQVGLLPTVSGDVSQLSQLFQNLLSNALKFHRVGIAPVIVVEARLLASDQLPSGVKPGRVSVAYHQIKVIDNGIGFDDKYADRIFQVFQRLHGKNEYAGTGIGLAICEKVVANHGGAITATSQPGHGATFTIYLPA</sequence>
<keyword evidence="8" id="KW-0547">Nucleotide-binding</keyword>
<keyword evidence="3" id="KW-0597">Phosphoprotein</keyword>
<dbReference type="EC" id="2.7.13.3" evidence="2"/>
<dbReference type="RefSeq" id="WP_381518905.1">
    <property type="nucleotide sequence ID" value="NZ_JBHULN010000001.1"/>
</dbReference>
<evidence type="ECO:0000256" key="5">
    <source>
        <dbReference type="ARBA" id="ARBA00022777"/>
    </source>
</evidence>
<feature type="coiled-coil region" evidence="6">
    <location>
        <begin position="273"/>
        <end position="300"/>
    </location>
</feature>
<organism evidence="8 9">
    <name type="scientific">Spirosoma soli</name>
    <dbReference type="NCBI Taxonomy" id="1770529"/>
    <lineage>
        <taxon>Bacteria</taxon>
        <taxon>Pseudomonadati</taxon>
        <taxon>Bacteroidota</taxon>
        <taxon>Cytophagia</taxon>
        <taxon>Cytophagales</taxon>
        <taxon>Cytophagaceae</taxon>
        <taxon>Spirosoma</taxon>
    </lineage>
</organism>
<dbReference type="InterPro" id="IPR052162">
    <property type="entry name" value="Sensor_kinase/Photoreceptor"/>
</dbReference>
<keyword evidence="5" id="KW-0418">Kinase</keyword>
<dbReference type="InterPro" id="IPR036890">
    <property type="entry name" value="HATPase_C_sf"/>
</dbReference>
<accession>A0ABW5M1W0</accession>
<keyword evidence="9" id="KW-1185">Reference proteome</keyword>
<evidence type="ECO:0000256" key="6">
    <source>
        <dbReference type="SAM" id="Coils"/>
    </source>
</evidence>
<feature type="domain" description="Histidine kinase" evidence="7">
    <location>
        <begin position="303"/>
        <end position="529"/>
    </location>
</feature>
<dbReference type="SMART" id="SM00387">
    <property type="entry name" value="HATPase_c"/>
    <property type="match status" value="1"/>
</dbReference>
<evidence type="ECO:0000313" key="8">
    <source>
        <dbReference type="EMBL" id="MFD2569602.1"/>
    </source>
</evidence>
<gene>
    <name evidence="8" type="ORF">ACFSUS_03100</name>
</gene>
<dbReference type="InterPro" id="IPR003594">
    <property type="entry name" value="HATPase_dom"/>
</dbReference>
<dbReference type="Proteomes" id="UP001597469">
    <property type="component" value="Unassembled WGS sequence"/>
</dbReference>
<dbReference type="SUPFAM" id="SSF55874">
    <property type="entry name" value="ATPase domain of HSP90 chaperone/DNA topoisomerase II/histidine kinase"/>
    <property type="match status" value="1"/>
</dbReference>
<dbReference type="Pfam" id="PF00512">
    <property type="entry name" value="HisKA"/>
    <property type="match status" value="1"/>
</dbReference>
<dbReference type="InterPro" id="IPR005467">
    <property type="entry name" value="His_kinase_dom"/>
</dbReference>
<comment type="caution">
    <text evidence="8">The sequence shown here is derived from an EMBL/GenBank/DDBJ whole genome shotgun (WGS) entry which is preliminary data.</text>
</comment>
<dbReference type="CDD" id="cd00082">
    <property type="entry name" value="HisKA"/>
    <property type="match status" value="1"/>
</dbReference>
<proteinExistence type="predicted"/>
<evidence type="ECO:0000313" key="9">
    <source>
        <dbReference type="Proteomes" id="UP001597469"/>
    </source>
</evidence>
<dbReference type="PANTHER" id="PTHR43304">
    <property type="entry name" value="PHYTOCHROME-LIKE PROTEIN CPH1"/>
    <property type="match status" value="1"/>
</dbReference>
<dbReference type="Gene3D" id="3.30.450.20">
    <property type="entry name" value="PAS domain"/>
    <property type="match status" value="2"/>
</dbReference>
<dbReference type="Pfam" id="PF02518">
    <property type="entry name" value="HATPase_c"/>
    <property type="match status" value="1"/>
</dbReference>
<dbReference type="PANTHER" id="PTHR43304:SF1">
    <property type="entry name" value="PAC DOMAIN-CONTAINING PROTEIN"/>
    <property type="match status" value="1"/>
</dbReference>
<dbReference type="InterPro" id="IPR036097">
    <property type="entry name" value="HisK_dim/P_sf"/>
</dbReference>
<keyword evidence="4" id="KW-0808">Transferase</keyword>